<proteinExistence type="predicted"/>
<protein>
    <submittedName>
        <fullName evidence="1">Uncharacterized protein</fullName>
    </submittedName>
</protein>
<accession>A0A0H4XLS1</accession>
<dbReference type="AlphaFoldDB" id="A0A0H4XLS1"/>
<evidence type="ECO:0000313" key="1">
    <source>
        <dbReference type="EMBL" id="AKQ69212.1"/>
    </source>
</evidence>
<dbReference type="KEGG" id="mym:A176_006124"/>
<gene>
    <name evidence="1" type="ORF">A176_006124</name>
</gene>
<dbReference type="EMBL" id="CP012109">
    <property type="protein sequence ID" value="AKQ69212.1"/>
    <property type="molecule type" value="Genomic_DNA"/>
</dbReference>
<sequence>MRRRFECSILTGALALLPLGCGETPQEPPPPLPRAPDAELLESIAAAAERVRSDTCFREREDVSTCAWVASTHEPALDFAMTDSTGEAILIADDFRFVSPLMLRYRNRLRGVLRTTDDGTVATTQLTWHVPLRFHEVMTSFSGPDFIPAEWLRALRIPVDETYGARLGSGATHGNFVFALLVEANPQQPIVLWDDHGFRDVPLDAFCDTTGTPEALEPLREHARRKADSLRAYLDMYNVRFINYSRGTTVHTLRELWEHRCQAPAPANAVLLAKLKTEEPVLEVLFGSPGVFAAHAAGDVNSPEESPFDFPSERFPNRLRIGFFATLESGLDAMGRGPLEGLRGWPGPQAVDVYLNSGVAPVRPFAYSPTPLLHASDFGMDVIPITHTSTSWIAPLGLSRFIHLRESLHGGQPLTNERVASLIDAMVPRACAGQPEGRCQYQDPLLHGQTEAMRLGYRPVEYVVP</sequence>
<name>A0A0H4XLS1_9BACT</name>
<keyword evidence="2" id="KW-1185">Reference proteome</keyword>
<dbReference type="OrthoDB" id="7537520at2"/>
<dbReference type="eggNOG" id="ENOG5033KAW">
    <property type="taxonomic scope" value="Bacteria"/>
</dbReference>
<organism evidence="1 2">
    <name type="scientific">Pseudomyxococcus hansupus</name>
    <dbReference type="NCBI Taxonomy" id="1297742"/>
    <lineage>
        <taxon>Bacteria</taxon>
        <taxon>Pseudomonadati</taxon>
        <taxon>Myxococcota</taxon>
        <taxon>Myxococcia</taxon>
        <taxon>Myxococcales</taxon>
        <taxon>Cystobacterineae</taxon>
        <taxon>Myxococcaceae</taxon>
        <taxon>Pseudomyxococcus</taxon>
    </lineage>
</organism>
<evidence type="ECO:0000313" key="2">
    <source>
        <dbReference type="Proteomes" id="UP000009026"/>
    </source>
</evidence>
<dbReference type="Proteomes" id="UP000009026">
    <property type="component" value="Chromosome"/>
</dbReference>
<dbReference type="PATRIC" id="fig|1297742.4.peg.6215"/>
<dbReference type="RefSeq" id="WP_002635610.1">
    <property type="nucleotide sequence ID" value="NZ_CP012109.1"/>
</dbReference>
<reference evidence="1 2" key="1">
    <citation type="journal article" date="2016" name="PLoS ONE">
        <title>Complete Genome Sequence and Comparative Genomics of a Novel Myxobacterium Myxococcus hansupus.</title>
        <authorList>
            <person name="Sharma G."/>
            <person name="Narwani T."/>
            <person name="Subramanian S."/>
        </authorList>
    </citation>
    <scope>NUCLEOTIDE SEQUENCE [LARGE SCALE GENOMIC DNA]</scope>
    <source>
        <strain evidence="2">mixupus</strain>
    </source>
</reference>